<dbReference type="Proteomes" id="UP000634206">
    <property type="component" value="Unassembled WGS sequence"/>
</dbReference>
<dbReference type="RefSeq" id="WP_309488022.1">
    <property type="nucleotide sequence ID" value="NZ_JAENIG010000001.1"/>
</dbReference>
<dbReference type="Gene3D" id="3.40.50.300">
    <property type="entry name" value="P-loop containing nucleotide triphosphate hydrolases"/>
    <property type="match status" value="1"/>
</dbReference>
<evidence type="ECO:0000313" key="1">
    <source>
        <dbReference type="EMBL" id="MBK1853424.1"/>
    </source>
</evidence>
<keyword evidence="2" id="KW-1185">Reference proteome</keyword>
<evidence type="ECO:0000313" key="2">
    <source>
        <dbReference type="Proteomes" id="UP000634206"/>
    </source>
</evidence>
<reference evidence="1" key="1">
    <citation type="submission" date="2021-01" db="EMBL/GenBank/DDBJ databases">
        <title>Modified the classification status of verrucomicrobia.</title>
        <authorList>
            <person name="Feng X."/>
        </authorList>
    </citation>
    <scope>NUCLEOTIDE SEQUENCE</scope>
    <source>
        <strain evidence="1">5K15</strain>
    </source>
</reference>
<dbReference type="PRINTS" id="PR00449">
    <property type="entry name" value="RASTRNSFRMNG"/>
</dbReference>
<proteinExistence type="predicted"/>
<dbReference type="AlphaFoldDB" id="A0AAE2VCH0"/>
<dbReference type="InterPro" id="IPR027417">
    <property type="entry name" value="P-loop_NTPase"/>
</dbReference>
<sequence>MIKVAILGQVGAGKSKILSAVATAHGQADVRTTSLSGAEVLRTEFSWPDLLPDDSSLRVRVFALTGQPMHQAAEQCLLADVDAIIYVVNCAPDTISASRECLLAMTQNAAKVGLDWANTVMVMQYNRADLYPGFKPSDLDRWLGITQNNVPRHITGEQGENQGVAVNDAIAKVVAKLGQAVAEV</sequence>
<dbReference type="SUPFAM" id="SSF52540">
    <property type="entry name" value="P-loop containing nucleoside triphosphate hydrolases"/>
    <property type="match status" value="1"/>
</dbReference>
<gene>
    <name evidence="1" type="ORF">JIN83_00480</name>
</gene>
<protein>
    <submittedName>
        <fullName evidence="1">Uncharacterized protein</fullName>
    </submittedName>
</protein>
<organism evidence="1 2">
    <name type="scientific">Oceaniferula flava</name>
    <dbReference type="NCBI Taxonomy" id="2800421"/>
    <lineage>
        <taxon>Bacteria</taxon>
        <taxon>Pseudomonadati</taxon>
        <taxon>Verrucomicrobiota</taxon>
        <taxon>Verrucomicrobiia</taxon>
        <taxon>Verrucomicrobiales</taxon>
        <taxon>Verrucomicrobiaceae</taxon>
        <taxon>Oceaniferula</taxon>
    </lineage>
</organism>
<comment type="caution">
    <text evidence="1">The sequence shown here is derived from an EMBL/GenBank/DDBJ whole genome shotgun (WGS) entry which is preliminary data.</text>
</comment>
<dbReference type="EMBL" id="JAENIG010000001">
    <property type="protein sequence ID" value="MBK1853424.1"/>
    <property type="molecule type" value="Genomic_DNA"/>
</dbReference>
<name>A0AAE2VCH0_9BACT</name>
<accession>A0AAE2VCH0</accession>